<proteinExistence type="inferred from homology"/>
<name>A0A1W1WPT5_SULTA</name>
<organism evidence="2 3">
    <name type="scientific">Sulfobacillus thermosulfidooxidans (strain DSM 9293 / VKM B-1269 / AT-1)</name>
    <dbReference type="NCBI Taxonomy" id="929705"/>
    <lineage>
        <taxon>Bacteria</taxon>
        <taxon>Bacillati</taxon>
        <taxon>Bacillota</taxon>
        <taxon>Clostridia</taxon>
        <taxon>Eubacteriales</taxon>
        <taxon>Clostridiales Family XVII. Incertae Sedis</taxon>
        <taxon>Sulfobacillus</taxon>
    </lineage>
</organism>
<evidence type="ECO:0000256" key="1">
    <source>
        <dbReference type="ARBA" id="ARBA00009981"/>
    </source>
</evidence>
<comment type="similarity">
    <text evidence="1">Belongs to the phD/YefM antitoxin family.</text>
</comment>
<keyword evidence="3" id="KW-1185">Reference proteome</keyword>
<evidence type="ECO:0000313" key="3">
    <source>
        <dbReference type="Proteomes" id="UP000192660"/>
    </source>
</evidence>
<dbReference type="AlphaFoldDB" id="A0A1W1WPT5"/>
<reference evidence="3" key="1">
    <citation type="submission" date="2017-04" db="EMBL/GenBank/DDBJ databases">
        <authorList>
            <person name="Varghese N."/>
            <person name="Submissions S."/>
        </authorList>
    </citation>
    <scope>NUCLEOTIDE SEQUENCE [LARGE SCALE GENOMIC DNA]</scope>
    <source>
        <strain evidence="3">DSM 9293</strain>
    </source>
</reference>
<dbReference type="EMBL" id="FWWY01000002">
    <property type="protein sequence ID" value="SMC08246.1"/>
    <property type="molecule type" value="Genomic_DNA"/>
</dbReference>
<gene>
    <name evidence="2" type="ORF">SAMN00768000_3793</name>
</gene>
<dbReference type="Proteomes" id="UP000192660">
    <property type="component" value="Unassembled WGS sequence"/>
</dbReference>
<evidence type="ECO:0000313" key="2">
    <source>
        <dbReference type="EMBL" id="SMC08246.1"/>
    </source>
</evidence>
<sequence length="67" mass="7554">MRLVSIRELRTQTRRIGEWLSAAEDIVVTSTGQPIAVLSPVTEEPFEVELMAMRQARAGRALNRTPF</sequence>
<accession>A0A1W1WPT5</accession>
<dbReference type="OrthoDB" id="2086879at2"/>
<protein>
    <submittedName>
        <fullName evidence="2">Prevent-host-death family protein</fullName>
    </submittedName>
</protein>
<dbReference type="SUPFAM" id="SSF143120">
    <property type="entry name" value="YefM-like"/>
    <property type="match status" value="1"/>
</dbReference>
<dbReference type="InterPro" id="IPR036165">
    <property type="entry name" value="YefM-like_sf"/>
</dbReference>
<dbReference type="RefSeq" id="WP_084662359.1">
    <property type="nucleotide sequence ID" value="NZ_FWWY01000002.1"/>
</dbReference>